<dbReference type="EMBL" id="JWHU01000006">
    <property type="protein sequence ID" value="KIU21912.1"/>
    <property type="molecule type" value="Genomic_DNA"/>
</dbReference>
<gene>
    <name evidence="1" type="ORF">B6254_0203</name>
    <name evidence="2" type="ORF">QX99_00605</name>
</gene>
<evidence type="ECO:0000313" key="3">
    <source>
        <dbReference type="Proteomes" id="UP000032287"/>
    </source>
</evidence>
<evidence type="ECO:0000313" key="4">
    <source>
        <dbReference type="Proteomes" id="UP000244870"/>
    </source>
</evidence>
<evidence type="ECO:0000313" key="1">
    <source>
        <dbReference type="EMBL" id="AWF94642.1"/>
    </source>
</evidence>
<name>A0A0D1LTQ1_9LACO</name>
<dbReference type="PATRIC" id="fig|137591.25.peg.587"/>
<reference evidence="2 3" key="1">
    <citation type="journal article" date="2015" name="Microbiology (Mosc.)">
        <title>Genomics of the Weissella cibaria species with an examination of its metabolic traits.</title>
        <authorList>
            <person name="Lynch K.M."/>
            <person name="Lucid A."/>
            <person name="Arendt E.K."/>
            <person name="Sleator R.D."/>
            <person name="Lucey B."/>
            <person name="Coffey A."/>
        </authorList>
    </citation>
    <scope>NUCLEOTIDE SEQUENCE [LARGE SCALE GENOMIC DNA]</scope>
    <source>
        <strain evidence="2 3">MG1</strain>
    </source>
</reference>
<dbReference type="RefSeq" id="WP_010370802.1">
    <property type="nucleotide sequence ID" value="NZ_BJEF01000005.1"/>
</dbReference>
<keyword evidence="3" id="KW-1185">Reference proteome</keyword>
<sequence precursor="true">MLIIIIVIIAVLVMIASFASDSNDSGPTQEDLDRWDEERRTIKRHERHRW</sequence>
<dbReference type="Proteomes" id="UP000244870">
    <property type="component" value="Chromosome"/>
</dbReference>
<proteinExistence type="predicted"/>
<protein>
    <submittedName>
        <fullName evidence="2">Uncharacterized protein</fullName>
    </submittedName>
</protein>
<dbReference type="Proteomes" id="UP000032287">
    <property type="component" value="Unassembled WGS sequence"/>
</dbReference>
<dbReference type="EMBL" id="CP020928">
    <property type="protein sequence ID" value="AWF94642.1"/>
    <property type="molecule type" value="Genomic_DNA"/>
</dbReference>
<evidence type="ECO:0000313" key="2">
    <source>
        <dbReference type="EMBL" id="KIU21912.1"/>
    </source>
</evidence>
<accession>A0A0D1LTQ1</accession>
<reference evidence="1 4" key="2">
    <citation type="submission" date="2017-04" db="EMBL/GenBank/DDBJ databases">
        <title>Weissella cibaria strain m2 complete genome.</title>
        <authorList>
            <person name="Pan Q."/>
            <person name="Tan M."/>
            <person name="Yao F."/>
            <person name="Su S."/>
        </authorList>
    </citation>
    <scope>NUCLEOTIDE SEQUENCE [LARGE SCALE GENOMIC DNA]</scope>
    <source>
        <strain evidence="1 4">M2</strain>
    </source>
</reference>
<dbReference type="AlphaFoldDB" id="A0A0D1LTQ1"/>
<organism evidence="2 3">
    <name type="scientific">Weissella cibaria</name>
    <dbReference type="NCBI Taxonomy" id="137591"/>
    <lineage>
        <taxon>Bacteria</taxon>
        <taxon>Bacillati</taxon>
        <taxon>Bacillota</taxon>
        <taxon>Bacilli</taxon>
        <taxon>Lactobacillales</taxon>
        <taxon>Lactobacillaceae</taxon>
        <taxon>Weissella</taxon>
    </lineage>
</organism>
<dbReference type="GeneID" id="66963471"/>